<protein>
    <submittedName>
        <fullName evidence="1">Uncharacterized protein</fullName>
    </submittedName>
</protein>
<name>A0A6C0EDB4_9ZZZZ</name>
<reference evidence="1" key="1">
    <citation type="journal article" date="2020" name="Nature">
        <title>Giant virus diversity and host interactions through global metagenomics.</title>
        <authorList>
            <person name="Schulz F."/>
            <person name="Roux S."/>
            <person name="Paez-Espino D."/>
            <person name="Jungbluth S."/>
            <person name="Walsh D.A."/>
            <person name="Denef V.J."/>
            <person name="McMahon K.D."/>
            <person name="Konstantinidis K.T."/>
            <person name="Eloe-Fadrosh E.A."/>
            <person name="Kyrpides N.C."/>
            <person name="Woyke T."/>
        </authorList>
    </citation>
    <scope>NUCLEOTIDE SEQUENCE</scope>
    <source>
        <strain evidence="1">GVMAG-M-3300023179-27</strain>
    </source>
</reference>
<accession>A0A6C0EDB4</accession>
<dbReference type="EMBL" id="MN739787">
    <property type="protein sequence ID" value="QHT26383.1"/>
    <property type="molecule type" value="Genomic_DNA"/>
</dbReference>
<proteinExistence type="predicted"/>
<sequence>MASQVDKHVAWIEKKTKAYKDLEKYNDKHNNIFIKDIISIRNNIDRVKFYFDFSNKVNSDYIFKDTKTHKNRQNIIEYLNLYKDLTSKGILRLYEKIRLLETKIAEHSQKD</sequence>
<organism evidence="1">
    <name type="scientific">viral metagenome</name>
    <dbReference type="NCBI Taxonomy" id="1070528"/>
    <lineage>
        <taxon>unclassified sequences</taxon>
        <taxon>metagenomes</taxon>
        <taxon>organismal metagenomes</taxon>
    </lineage>
</organism>
<evidence type="ECO:0000313" key="1">
    <source>
        <dbReference type="EMBL" id="QHT26383.1"/>
    </source>
</evidence>
<dbReference type="AlphaFoldDB" id="A0A6C0EDB4"/>